<evidence type="ECO:0000313" key="3">
    <source>
        <dbReference type="Proteomes" id="UP001281656"/>
    </source>
</evidence>
<sequence length="262" mass="30676">MEIGLSSASFYPNVKTEDSIHLMKDLGFHCGEIFLNSPSEYEEDFIKQLLQEKNEQNFNIHSVHGFSSSFEPYLFDSYKRRRDDMFIYFKKICKAARLLGAECYTFHGMRLQKFDFINKEFISEVYNKLVYTANEEGIKLAQENVSWCMSSELDFLYRIKESCKYPIHFTLDIKQAYKAGNNPEKYLEIMGGNLINFHINDRDKDNICLLPGKGDVDYKKICCKLKEIGYNRVGIIEVYSDNYSSYDELISAKNFLHQSIIK</sequence>
<dbReference type="PANTHER" id="PTHR12110">
    <property type="entry name" value="HYDROXYPYRUVATE ISOMERASE"/>
    <property type="match status" value="1"/>
</dbReference>
<evidence type="ECO:0000259" key="1">
    <source>
        <dbReference type="Pfam" id="PF01261"/>
    </source>
</evidence>
<gene>
    <name evidence="2" type="ORF">P8V03_08465</name>
</gene>
<keyword evidence="2" id="KW-0413">Isomerase</keyword>
<organism evidence="2 3">
    <name type="scientific">Clostridium tanneri</name>
    <dbReference type="NCBI Taxonomy" id="3037988"/>
    <lineage>
        <taxon>Bacteria</taxon>
        <taxon>Bacillati</taxon>
        <taxon>Bacillota</taxon>
        <taxon>Clostridia</taxon>
        <taxon>Eubacteriales</taxon>
        <taxon>Clostridiaceae</taxon>
        <taxon>Clostridium</taxon>
    </lineage>
</organism>
<dbReference type="InterPro" id="IPR013022">
    <property type="entry name" value="Xyl_isomerase-like_TIM-brl"/>
</dbReference>
<accession>A0ABU4JTE7</accession>
<dbReference type="Gene3D" id="3.20.20.150">
    <property type="entry name" value="Divalent-metal-dependent TIM barrel enzymes"/>
    <property type="match status" value="1"/>
</dbReference>
<dbReference type="PANTHER" id="PTHR12110:SF21">
    <property type="entry name" value="XYLOSE ISOMERASE-LIKE TIM BARREL DOMAIN-CONTAINING PROTEIN"/>
    <property type="match status" value="1"/>
</dbReference>
<dbReference type="Pfam" id="PF01261">
    <property type="entry name" value="AP_endonuc_2"/>
    <property type="match status" value="1"/>
</dbReference>
<keyword evidence="3" id="KW-1185">Reference proteome</keyword>
<dbReference type="Proteomes" id="UP001281656">
    <property type="component" value="Unassembled WGS sequence"/>
</dbReference>
<dbReference type="SUPFAM" id="SSF51658">
    <property type="entry name" value="Xylose isomerase-like"/>
    <property type="match status" value="1"/>
</dbReference>
<reference evidence="2 3" key="1">
    <citation type="submission" date="2023-04" db="EMBL/GenBank/DDBJ databases">
        <title>Clostridium tannerae sp. nov., isolated from the fecal material of an alpaca.</title>
        <authorList>
            <person name="Miller S."/>
            <person name="Hendry M."/>
            <person name="King J."/>
            <person name="Sankaranarayanan K."/>
            <person name="Lawson P.A."/>
        </authorList>
    </citation>
    <scope>NUCLEOTIDE SEQUENCE [LARGE SCALE GENOMIC DNA]</scope>
    <source>
        <strain evidence="2 3">A1-XYC3</strain>
    </source>
</reference>
<feature type="domain" description="Xylose isomerase-like TIM barrel" evidence="1">
    <location>
        <begin position="22"/>
        <end position="242"/>
    </location>
</feature>
<evidence type="ECO:0000313" key="2">
    <source>
        <dbReference type="EMBL" id="MDW8801188.1"/>
    </source>
</evidence>
<proteinExistence type="predicted"/>
<dbReference type="EMBL" id="JARUJP010000008">
    <property type="protein sequence ID" value="MDW8801188.1"/>
    <property type="molecule type" value="Genomic_DNA"/>
</dbReference>
<name>A0ABU4JTE7_9CLOT</name>
<comment type="caution">
    <text evidence="2">The sequence shown here is derived from an EMBL/GenBank/DDBJ whole genome shotgun (WGS) entry which is preliminary data.</text>
</comment>
<dbReference type="RefSeq" id="WP_318797859.1">
    <property type="nucleotide sequence ID" value="NZ_JARUJP010000008.1"/>
</dbReference>
<dbReference type="InterPro" id="IPR036237">
    <property type="entry name" value="Xyl_isomerase-like_sf"/>
</dbReference>
<protein>
    <submittedName>
        <fullName evidence="2">Sugar phosphate isomerase/epimerase</fullName>
    </submittedName>
</protein>
<dbReference type="InterPro" id="IPR050312">
    <property type="entry name" value="IolE/XylAMocC-like"/>
</dbReference>
<dbReference type="GO" id="GO:0016853">
    <property type="term" value="F:isomerase activity"/>
    <property type="evidence" value="ECO:0007669"/>
    <property type="project" value="UniProtKB-KW"/>
</dbReference>